<organism evidence="3 4">
    <name type="scientific">Mycena rosella</name>
    <name type="common">Pink bonnet</name>
    <name type="synonym">Agaricus rosellus</name>
    <dbReference type="NCBI Taxonomy" id="1033263"/>
    <lineage>
        <taxon>Eukaryota</taxon>
        <taxon>Fungi</taxon>
        <taxon>Dikarya</taxon>
        <taxon>Basidiomycota</taxon>
        <taxon>Agaricomycotina</taxon>
        <taxon>Agaricomycetes</taxon>
        <taxon>Agaricomycetidae</taxon>
        <taxon>Agaricales</taxon>
        <taxon>Marasmiineae</taxon>
        <taxon>Mycenaceae</taxon>
        <taxon>Mycena</taxon>
    </lineage>
</organism>
<dbReference type="InterPro" id="IPR056884">
    <property type="entry name" value="NPHP3-like_N"/>
</dbReference>
<evidence type="ECO:0000313" key="3">
    <source>
        <dbReference type="EMBL" id="KAJ7660456.1"/>
    </source>
</evidence>
<dbReference type="EMBL" id="JARKIE010000261">
    <property type="protein sequence ID" value="KAJ7660456.1"/>
    <property type="molecule type" value="Genomic_DNA"/>
</dbReference>
<sequence length="256" mass="29608">MAYFYSTSETREAEASKSRFDALFSNYLPSARRLTNVLTRTTLRVNLPSYKDLLSIIPELLRQLGRTYIIIDALDECNTDDHDRLVALMTTFRQWNETQLHVFFTSQTREIFTAGFEGVPHIALKLFVRTEIQSNHKYKIRRAHVYRITEELHIKATGCSVLRTASSPRSRDADTRRIWTIHSNLPSTLFAVYGRFLAAVPEEDLIYVVATLRWLMFAAKELTLAELADAISFDFSNPDQYTHEPDRSGEQCECHF</sequence>
<dbReference type="Pfam" id="PF24883">
    <property type="entry name" value="NPHP3_N"/>
    <property type="match status" value="1"/>
</dbReference>
<evidence type="ECO:0000313" key="4">
    <source>
        <dbReference type="Proteomes" id="UP001221757"/>
    </source>
</evidence>
<keyword evidence="1" id="KW-0677">Repeat</keyword>
<reference evidence="3" key="1">
    <citation type="submission" date="2023-03" db="EMBL/GenBank/DDBJ databases">
        <title>Massive genome expansion in bonnet fungi (Mycena s.s.) driven by repeated elements and novel gene families across ecological guilds.</title>
        <authorList>
            <consortium name="Lawrence Berkeley National Laboratory"/>
            <person name="Harder C.B."/>
            <person name="Miyauchi S."/>
            <person name="Viragh M."/>
            <person name="Kuo A."/>
            <person name="Thoen E."/>
            <person name="Andreopoulos B."/>
            <person name="Lu D."/>
            <person name="Skrede I."/>
            <person name="Drula E."/>
            <person name="Henrissat B."/>
            <person name="Morin E."/>
            <person name="Kohler A."/>
            <person name="Barry K."/>
            <person name="LaButti K."/>
            <person name="Morin E."/>
            <person name="Salamov A."/>
            <person name="Lipzen A."/>
            <person name="Mereny Z."/>
            <person name="Hegedus B."/>
            <person name="Baldrian P."/>
            <person name="Stursova M."/>
            <person name="Weitz H."/>
            <person name="Taylor A."/>
            <person name="Grigoriev I.V."/>
            <person name="Nagy L.G."/>
            <person name="Martin F."/>
            <person name="Kauserud H."/>
        </authorList>
    </citation>
    <scope>NUCLEOTIDE SEQUENCE</scope>
    <source>
        <strain evidence="3">CBHHK067</strain>
    </source>
</reference>
<proteinExistence type="predicted"/>
<gene>
    <name evidence="3" type="ORF">B0H17DRAFT_1145012</name>
</gene>
<protein>
    <recommendedName>
        <fullName evidence="2">Nephrocystin 3-like N-terminal domain-containing protein</fullName>
    </recommendedName>
</protein>
<feature type="domain" description="Nephrocystin 3-like N-terminal" evidence="2">
    <location>
        <begin position="3"/>
        <end position="106"/>
    </location>
</feature>
<evidence type="ECO:0000256" key="1">
    <source>
        <dbReference type="ARBA" id="ARBA00022737"/>
    </source>
</evidence>
<accession>A0AAD7CRF6</accession>
<comment type="caution">
    <text evidence="3">The sequence shown here is derived from an EMBL/GenBank/DDBJ whole genome shotgun (WGS) entry which is preliminary data.</text>
</comment>
<evidence type="ECO:0000259" key="2">
    <source>
        <dbReference type="Pfam" id="PF24883"/>
    </source>
</evidence>
<dbReference type="Proteomes" id="UP001221757">
    <property type="component" value="Unassembled WGS sequence"/>
</dbReference>
<keyword evidence="4" id="KW-1185">Reference proteome</keyword>
<dbReference type="PANTHER" id="PTHR10039">
    <property type="entry name" value="AMELOGENIN"/>
    <property type="match status" value="1"/>
</dbReference>
<dbReference type="AlphaFoldDB" id="A0AAD7CRF6"/>
<name>A0AAD7CRF6_MYCRO</name>
<dbReference type="PANTHER" id="PTHR10039:SF16">
    <property type="entry name" value="GPI INOSITOL-DEACYLASE"/>
    <property type="match status" value="1"/>
</dbReference>